<evidence type="ECO:0000313" key="1">
    <source>
        <dbReference type="EMBL" id="RWX00884.1"/>
    </source>
</evidence>
<proteinExistence type="predicted"/>
<comment type="caution">
    <text evidence="1">The sequence shown here is derived from an EMBL/GenBank/DDBJ whole genome shotgun (WGS) entry which is preliminary data.</text>
</comment>
<evidence type="ECO:0000313" key="2">
    <source>
        <dbReference type="Proteomes" id="UP000287527"/>
    </source>
</evidence>
<keyword evidence="2" id="KW-1185">Reference proteome</keyword>
<protein>
    <submittedName>
        <fullName evidence="1">Uncharacterized protein</fullName>
    </submittedName>
</protein>
<gene>
    <name evidence="1" type="ORF">EPI11_07630</name>
</gene>
<reference evidence="1 2" key="1">
    <citation type="submission" date="2019-01" db="EMBL/GenBank/DDBJ databases">
        <title>Flavobacterium sp. nov.,isolated from freshwater.</title>
        <authorList>
            <person name="Zhang R."/>
            <person name="Du Z.-J."/>
        </authorList>
    </citation>
    <scope>NUCLEOTIDE SEQUENCE [LARGE SCALE GENOMIC DNA]</scope>
    <source>
        <strain evidence="1 2">1E403</strain>
    </source>
</reference>
<dbReference type="AlphaFoldDB" id="A0A444HBN5"/>
<name>A0A444HBN5_9FLAO</name>
<dbReference type="EMBL" id="SBII01000004">
    <property type="protein sequence ID" value="RWX00884.1"/>
    <property type="molecule type" value="Genomic_DNA"/>
</dbReference>
<dbReference type="Proteomes" id="UP000287527">
    <property type="component" value="Unassembled WGS sequence"/>
</dbReference>
<sequence>MARIKEEDFKNITQVEFDGSTYYAIEEIELDLRGIQSIELPIKGKTTKCATFEAIIAAKEDNKQLSEFDKNIIKGLNFNPKNKQ</sequence>
<dbReference type="OrthoDB" id="9860712at2"/>
<organism evidence="1 2">
    <name type="scientific">Flavobacterium cerinum</name>
    <dbReference type="NCBI Taxonomy" id="2502784"/>
    <lineage>
        <taxon>Bacteria</taxon>
        <taxon>Pseudomonadati</taxon>
        <taxon>Bacteroidota</taxon>
        <taxon>Flavobacteriia</taxon>
        <taxon>Flavobacteriales</taxon>
        <taxon>Flavobacteriaceae</taxon>
        <taxon>Flavobacterium</taxon>
    </lineage>
</organism>
<accession>A0A444HBN5</accession>
<dbReference type="RefSeq" id="WP_128389366.1">
    <property type="nucleotide sequence ID" value="NZ_SBII01000004.1"/>
</dbReference>